<proteinExistence type="predicted"/>
<sequence>MDITALSSRFDSADEDWTGLSDQKKRKQLQNRINQRAHRTRKLRAQLAALQAEHRGKDDREHLLRGWGTTIVLNSGPSFNLYQDASLSPVEWEILTFVARAVEDLWERRLLEIPVMRHSVILVTCLDLEFLTGRDYTPIRLRNVNATIRQIVAGLGSDSSSSPKSARKLRQDEILFAVMALAKTSRSTSLTPAPGVFGLFTPPFPFGLQFLNLWGQDMSDRTHCMAMQHITRSRDKLIHNMGIETPGFAEALYQFDLLESAKTLSRPWMPIPTARLDVLRGDKRLLRGETAFQARLIQAVPRISCYGPLLDILCDLHMYCSWIQTLQDEMEPELGVKLPYPDSIRDFTMLRDTIEHRLLTYETTDNSMEEQICWTVALIFTHCVIFPLPNRGPLETLLGRLRRLLRSTGLHEHGNVDETFLAWVSMIGAMACSPTEEDRRQFFLECLVSYTAAVPVASWFQLKGILQRFLWLDRACDTGGQAIWEMLPSFGPSTEDGPHWDDKDRSNGSLVECV</sequence>
<gene>
    <name evidence="1" type="ORF">H2200_005959</name>
</gene>
<dbReference type="PANTHER" id="PTHR37540:SF5">
    <property type="entry name" value="TRANSCRIPTION FACTOR DOMAIN-CONTAINING PROTEIN"/>
    <property type="match status" value="1"/>
</dbReference>
<evidence type="ECO:0008006" key="3">
    <source>
        <dbReference type="Google" id="ProtNLM"/>
    </source>
</evidence>
<name>A0AA39CIL6_9EURO</name>
<dbReference type="EMBL" id="JAPDRK010000008">
    <property type="protein sequence ID" value="KAJ9609631.1"/>
    <property type="molecule type" value="Genomic_DNA"/>
</dbReference>
<protein>
    <recommendedName>
        <fullName evidence="3">BZIP domain-containing protein</fullName>
    </recommendedName>
</protein>
<keyword evidence="2" id="KW-1185">Reference proteome</keyword>
<dbReference type="AlphaFoldDB" id="A0AA39CIL6"/>
<evidence type="ECO:0000313" key="2">
    <source>
        <dbReference type="Proteomes" id="UP001172673"/>
    </source>
</evidence>
<accession>A0AA39CIL6</accession>
<comment type="caution">
    <text evidence="1">The sequence shown here is derived from an EMBL/GenBank/DDBJ whole genome shotgun (WGS) entry which is preliminary data.</text>
</comment>
<reference evidence="1" key="1">
    <citation type="submission" date="2022-10" db="EMBL/GenBank/DDBJ databases">
        <title>Culturing micro-colonial fungi from biological soil crusts in the Mojave desert and describing Neophaeococcomyces mojavensis, and introducing the new genera and species Taxawa tesnikishii.</title>
        <authorList>
            <person name="Kurbessoian T."/>
            <person name="Stajich J.E."/>
        </authorList>
    </citation>
    <scope>NUCLEOTIDE SEQUENCE</scope>
    <source>
        <strain evidence="1">TK_41</strain>
    </source>
</reference>
<evidence type="ECO:0000313" key="1">
    <source>
        <dbReference type="EMBL" id="KAJ9609631.1"/>
    </source>
</evidence>
<dbReference type="PANTHER" id="PTHR37540">
    <property type="entry name" value="TRANSCRIPTION FACTOR (ACR-2), PUTATIVE-RELATED-RELATED"/>
    <property type="match status" value="1"/>
</dbReference>
<dbReference type="CDD" id="cd14688">
    <property type="entry name" value="bZIP_YAP"/>
    <property type="match status" value="1"/>
</dbReference>
<organism evidence="1 2">
    <name type="scientific">Cladophialophora chaetospira</name>
    <dbReference type="NCBI Taxonomy" id="386627"/>
    <lineage>
        <taxon>Eukaryota</taxon>
        <taxon>Fungi</taxon>
        <taxon>Dikarya</taxon>
        <taxon>Ascomycota</taxon>
        <taxon>Pezizomycotina</taxon>
        <taxon>Eurotiomycetes</taxon>
        <taxon>Chaetothyriomycetidae</taxon>
        <taxon>Chaetothyriales</taxon>
        <taxon>Herpotrichiellaceae</taxon>
        <taxon>Cladophialophora</taxon>
    </lineage>
</organism>
<dbReference type="Proteomes" id="UP001172673">
    <property type="component" value="Unassembled WGS sequence"/>
</dbReference>